<gene>
    <name evidence="2" type="ORF">PXEA_LOCUS553</name>
</gene>
<evidence type="ECO:0000313" key="2">
    <source>
        <dbReference type="EMBL" id="VEL07113.1"/>
    </source>
</evidence>
<keyword evidence="3" id="KW-1185">Reference proteome</keyword>
<evidence type="ECO:0000256" key="1">
    <source>
        <dbReference type="SAM" id="MobiDB-lite"/>
    </source>
</evidence>
<protein>
    <submittedName>
        <fullName evidence="2">Uncharacterized protein</fullName>
    </submittedName>
</protein>
<accession>A0A3S5CGS0</accession>
<feature type="compositionally biased region" description="Polar residues" evidence="1">
    <location>
        <begin position="42"/>
        <end position="53"/>
    </location>
</feature>
<dbReference type="Proteomes" id="UP000784294">
    <property type="component" value="Unassembled WGS sequence"/>
</dbReference>
<feature type="region of interest" description="Disordered" evidence="1">
    <location>
        <begin position="34"/>
        <end position="119"/>
    </location>
</feature>
<feature type="compositionally biased region" description="Polar residues" evidence="1">
    <location>
        <begin position="64"/>
        <end position="74"/>
    </location>
</feature>
<reference evidence="2" key="1">
    <citation type="submission" date="2018-11" db="EMBL/GenBank/DDBJ databases">
        <authorList>
            <consortium name="Pathogen Informatics"/>
        </authorList>
    </citation>
    <scope>NUCLEOTIDE SEQUENCE</scope>
</reference>
<dbReference type="OrthoDB" id="6276172at2759"/>
<dbReference type="EMBL" id="CAAALY010001035">
    <property type="protein sequence ID" value="VEL07113.1"/>
    <property type="molecule type" value="Genomic_DNA"/>
</dbReference>
<dbReference type="AlphaFoldDB" id="A0A3S5CGS0"/>
<sequence length="119" mass="12529">MKAAFSAQYNRHFVSAGVEKTKYLHPELVGAARSASQAAGSVLQSISGSTSNGRDQKDGIDSVDNISESGSTDMLGTFVAPIPPAIPANSAPTLNNTYPSQSHSSSSSTEAKRKRSRWD</sequence>
<name>A0A3S5CGS0_9PLAT</name>
<evidence type="ECO:0000313" key="3">
    <source>
        <dbReference type="Proteomes" id="UP000784294"/>
    </source>
</evidence>
<comment type="caution">
    <text evidence="2">The sequence shown here is derived from an EMBL/GenBank/DDBJ whole genome shotgun (WGS) entry which is preliminary data.</text>
</comment>
<organism evidence="2 3">
    <name type="scientific">Protopolystoma xenopodis</name>
    <dbReference type="NCBI Taxonomy" id="117903"/>
    <lineage>
        <taxon>Eukaryota</taxon>
        <taxon>Metazoa</taxon>
        <taxon>Spiralia</taxon>
        <taxon>Lophotrochozoa</taxon>
        <taxon>Platyhelminthes</taxon>
        <taxon>Monogenea</taxon>
        <taxon>Polyopisthocotylea</taxon>
        <taxon>Polystomatidea</taxon>
        <taxon>Polystomatidae</taxon>
        <taxon>Protopolystoma</taxon>
    </lineage>
</organism>
<proteinExistence type="predicted"/>